<evidence type="ECO:0000313" key="2">
    <source>
        <dbReference type="Proteomes" id="UP001229355"/>
    </source>
</evidence>
<dbReference type="RefSeq" id="WP_280661179.1">
    <property type="nucleotide sequence ID" value="NZ_CP120373.1"/>
</dbReference>
<keyword evidence="2" id="KW-1185">Reference proteome</keyword>
<dbReference type="Proteomes" id="UP001229355">
    <property type="component" value="Chromosome 1"/>
</dbReference>
<reference evidence="1 2" key="1">
    <citation type="submission" date="2023-03" db="EMBL/GenBank/DDBJ databases">
        <authorList>
            <person name="Kaur S."/>
            <person name="Espinosa-Saiz D."/>
            <person name="Velazquez E."/>
            <person name="Menendez E."/>
            <person name="diCenzo G.C."/>
        </authorList>
    </citation>
    <scope>NUCLEOTIDE SEQUENCE [LARGE SCALE GENOMIC DNA]</scope>
    <source>
        <strain evidence="1 2">LMG 24692</strain>
    </source>
</reference>
<evidence type="ECO:0000313" key="1">
    <source>
        <dbReference type="EMBL" id="WEX89197.1"/>
    </source>
</evidence>
<proteinExistence type="predicted"/>
<gene>
    <name evidence="1" type="ORF">PZN02_001749</name>
</gene>
<protein>
    <submittedName>
        <fullName evidence="1">Uncharacterized protein</fullName>
    </submittedName>
</protein>
<accession>A0ABY8DG56</accession>
<dbReference type="EMBL" id="CP120373">
    <property type="protein sequence ID" value="WEX89197.1"/>
    <property type="molecule type" value="Genomic_DNA"/>
</dbReference>
<name>A0ABY8DG56_9HYPH</name>
<organism evidence="1 2">
    <name type="scientific">Sinorhizobium garamanticum</name>
    <dbReference type="NCBI Taxonomy" id="680247"/>
    <lineage>
        <taxon>Bacteria</taxon>
        <taxon>Pseudomonadati</taxon>
        <taxon>Pseudomonadota</taxon>
        <taxon>Alphaproteobacteria</taxon>
        <taxon>Hyphomicrobiales</taxon>
        <taxon>Rhizobiaceae</taxon>
        <taxon>Sinorhizobium/Ensifer group</taxon>
        <taxon>Sinorhizobium</taxon>
    </lineage>
</organism>
<sequence length="62" mass="6882">MQKTATCLIHGKDFVDFVSVGFSPDPMRFPLFGVKKNRKLPFRGLLRATLQTRSIPSGMNAG</sequence>